<sequence length="170" mass="18253">MAKTVKDGADIKSALSQLEDTLDLYLVKKAPFSLPESAKEVIVKYGPWITLVILVMALPAILFAFGMGAVVAPFAFLGGVRAGVNFGVGMLFSAAVLVIEALAIPGLFKRKMSAWRLMFYGSLLSAVEALISFNLGGQVMDKLLELADDKSRRLRLCIAGKKSCLNPGRT</sequence>
<evidence type="ECO:0000256" key="1">
    <source>
        <dbReference type="SAM" id="Phobius"/>
    </source>
</evidence>
<dbReference type="AlphaFoldDB" id="A0A0G0C6W0"/>
<keyword evidence="1" id="KW-0472">Membrane</keyword>
<evidence type="ECO:0008006" key="4">
    <source>
        <dbReference type="Google" id="ProtNLM"/>
    </source>
</evidence>
<evidence type="ECO:0000313" key="3">
    <source>
        <dbReference type="Proteomes" id="UP000034457"/>
    </source>
</evidence>
<comment type="caution">
    <text evidence="2">The sequence shown here is derived from an EMBL/GenBank/DDBJ whole genome shotgun (WGS) entry which is preliminary data.</text>
</comment>
<accession>A0A0G0C6W0</accession>
<gene>
    <name evidence="2" type="ORF">UR68_C0025G0016</name>
</gene>
<keyword evidence="1" id="KW-0812">Transmembrane</keyword>
<reference evidence="2 3" key="1">
    <citation type="journal article" date="2015" name="Nature">
        <title>rRNA introns, odd ribosomes, and small enigmatic genomes across a large radiation of phyla.</title>
        <authorList>
            <person name="Brown C.T."/>
            <person name="Hug L.A."/>
            <person name="Thomas B.C."/>
            <person name="Sharon I."/>
            <person name="Castelle C.J."/>
            <person name="Singh A."/>
            <person name="Wilkins M.J."/>
            <person name="Williams K.H."/>
            <person name="Banfield J.F."/>
        </authorList>
    </citation>
    <scope>NUCLEOTIDE SEQUENCE [LARGE SCALE GENOMIC DNA]</scope>
</reference>
<name>A0A0G0C6W0_9BACT</name>
<organism evidence="2 3">
    <name type="scientific">Candidatus Roizmanbacteria bacterium GW2011_GWA2_35_19</name>
    <dbReference type="NCBI Taxonomy" id="1618478"/>
    <lineage>
        <taxon>Bacteria</taxon>
        <taxon>Candidatus Roizmaniibacteriota</taxon>
    </lineage>
</organism>
<keyword evidence="1" id="KW-1133">Transmembrane helix</keyword>
<protein>
    <recommendedName>
        <fullName evidence="4">Chromate transporter</fullName>
    </recommendedName>
</protein>
<dbReference type="STRING" id="1618478.UR68_C0025G0016"/>
<proteinExistence type="predicted"/>
<evidence type="ECO:0000313" key="2">
    <source>
        <dbReference type="EMBL" id="KKP71871.1"/>
    </source>
</evidence>
<feature type="transmembrane region" description="Helical" evidence="1">
    <location>
        <begin position="48"/>
        <end position="76"/>
    </location>
</feature>
<dbReference type="EMBL" id="LBQC01000025">
    <property type="protein sequence ID" value="KKP71871.1"/>
    <property type="molecule type" value="Genomic_DNA"/>
</dbReference>
<feature type="transmembrane region" description="Helical" evidence="1">
    <location>
        <begin position="82"/>
        <end position="105"/>
    </location>
</feature>
<dbReference type="Proteomes" id="UP000034457">
    <property type="component" value="Unassembled WGS sequence"/>
</dbReference>